<gene>
    <name evidence="2" type="ORF">AC579_6576</name>
</gene>
<accession>A0A139I9W7</accession>
<dbReference type="Proteomes" id="UP000073492">
    <property type="component" value="Unassembled WGS sequence"/>
</dbReference>
<reference evidence="2 3" key="1">
    <citation type="submission" date="2015-07" db="EMBL/GenBank/DDBJ databases">
        <title>Comparative genomics of the Sigatoka disease complex on banana suggests a link between parallel evolutionary changes in Pseudocercospora fijiensis and Pseudocercospora eumusae and increased virulence on the banana host.</title>
        <authorList>
            <person name="Chang T.-C."/>
            <person name="Salvucci A."/>
            <person name="Crous P.W."/>
            <person name="Stergiopoulos I."/>
        </authorList>
    </citation>
    <scope>NUCLEOTIDE SEQUENCE [LARGE SCALE GENOMIC DNA]</scope>
    <source>
        <strain evidence="2 3">CBS 116634</strain>
    </source>
</reference>
<feature type="region of interest" description="Disordered" evidence="1">
    <location>
        <begin position="507"/>
        <end position="543"/>
    </location>
</feature>
<proteinExistence type="predicted"/>
<dbReference type="PANTHER" id="PTHR42055">
    <property type="entry name" value="YALI0E03476P"/>
    <property type="match status" value="1"/>
</dbReference>
<dbReference type="OrthoDB" id="5312133at2759"/>
<evidence type="ECO:0000313" key="2">
    <source>
        <dbReference type="EMBL" id="KXT11537.1"/>
    </source>
</evidence>
<keyword evidence="3" id="KW-1185">Reference proteome</keyword>
<comment type="caution">
    <text evidence="2">The sequence shown here is derived from an EMBL/GenBank/DDBJ whole genome shotgun (WGS) entry which is preliminary data.</text>
</comment>
<sequence>MPPRLNPCSILPRRLQIVATLTGILLFCLVFLGKSSPDAYDPYLEKVPFGPKLETGVHQVVEGAQNVVDRLPGFRTPAHKPPPEQANSSSGDVRWYSDWKWKNPFSSDTVYDEARAVLPPLAERPPIYTYYDASSRRKDQKSRKAEQELLQIWRRAWWAAGFRPVVLSKSEAMHNPLYRAVQGLSLEKAFEHELMRWLAWANMKGGILANFMAVPMATYDDPTLSFLRRGEYPSLSRFENLSNGLFIGSASHIDAALKEAMSSPAIKRVKFLDEALSPGTVTVEAKAEGIAFYSDAVLKSPAYKPIGEKLSDLSTVPDALQQLPDLINSHLHTTWQNQFPKGIVVLKPLPEHTTVLIEPAIDLARNLSQCSNTPLPSSCPPNRPKCKPCVSNNIPISAQKVFRNDSRIFTIATVPHPYTITSLVKQKDDIDLRFIRRETDRDIWIQAATKEMLGNGLSSFARLPTIKEAVASVYGSTRSLWLTAEDAPKAENEKDQAELDWIFPFKIPREPMPSGKSETPVPGPERRPPAPKPEYGDGPVPTEADLAREKDLYEKALIALRNGEKGGAKPAVQTREVIESWNLADAEAWKFVRAYNARRRSERREWEQEEASYQGKGAFDRWVDKITR</sequence>
<dbReference type="AlphaFoldDB" id="A0A139I9W7"/>
<organism evidence="2 3">
    <name type="scientific">Pseudocercospora musae</name>
    <dbReference type="NCBI Taxonomy" id="113226"/>
    <lineage>
        <taxon>Eukaryota</taxon>
        <taxon>Fungi</taxon>
        <taxon>Dikarya</taxon>
        <taxon>Ascomycota</taxon>
        <taxon>Pezizomycotina</taxon>
        <taxon>Dothideomycetes</taxon>
        <taxon>Dothideomycetidae</taxon>
        <taxon>Mycosphaerellales</taxon>
        <taxon>Mycosphaerellaceae</taxon>
        <taxon>Pseudocercospora</taxon>
    </lineage>
</organism>
<dbReference type="EMBL" id="LFZO01000195">
    <property type="protein sequence ID" value="KXT11537.1"/>
    <property type="molecule type" value="Genomic_DNA"/>
</dbReference>
<evidence type="ECO:0000313" key="3">
    <source>
        <dbReference type="Proteomes" id="UP000073492"/>
    </source>
</evidence>
<name>A0A139I9W7_9PEZI</name>
<protein>
    <submittedName>
        <fullName evidence="2">Uncharacterized protein</fullName>
    </submittedName>
</protein>
<dbReference type="PANTHER" id="PTHR42055:SF1">
    <property type="entry name" value="YALI0E03476P"/>
    <property type="match status" value="1"/>
</dbReference>
<evidence type="ECO:0000256" key="1">
    <source>
        <dbReference type="SAM" id="MobiDB-lite"/>
    </source>
</evidence>